<dbReference type="RefSeq" id="WP_127189954.1">
    <property type="nucleotide sequence ID" value="NZ_RZNJ01000009.1"/>
</dbReference>
<dbReference type="AlphaFoldDB" id="A0A433X2N3"/>
<gene>
    <name evidence="2" type="ORF">EMQ25_17770</name>
</gene>
<dbReference type="Proteomes" id="UP000281547">
    <property type="component" value="Unassembled WGS sequence"/>
</dbReference>
<proteinExistence type="predicted"/>
<feature type="signal peptide" evidence="1">
    <location>
        <begin position="1"/>
        <end position="20"/>
    </location>
</feature>
<reference evidence="2 3" key="1">
    <citation type="journal article" date="2016" name="Int. J. Syst. Evol. Microbiol.">
        <title>Arsenicitalea aurantiaca gen. nov., sp. nov., a new member of the family Hyphomicrobiaceae, isolated from high-arsenic sediment.</title>
        <authorList>
            <person name="Mu Y."/>
            <person name="Zhou L."/>
            <person name="Zeng X.C."/>
            <person name="Liu L."/>
            <person name="Pan Y."/>
            <person name="Chen X."/>
            <person name="Wang J."/>
            <person name="Li S."/>
            <person name="Li W.J."/>
            <person name="Wang Y."/>
        </authorList>
    </citation>
    <scope>NUCLEOTIDE SEQUENCE [LARGE SCALE GENOMIC DNA]</scope>
    <source>
        <strain evidence="2 3">42-50</strain>
    </source>
</reference>
<accession>A0A433X2N3</accession>
<sequence>MLTGLTIIALALAAAPQVAAQELRCSLEGNPTIMIISLDKDWRPVFGSSTGGVGRPEIFSYHHTELPGISSPGITTAHIAGWGEEVPTFWVLDWSRANVTMIGTRLDTGIVENSQQIRCQRTD</sequence>
<feature type="chain" id="PRO_5018976572" evidence="1">
    <location>
        <begin position="21"/>
        <end position="123"/>
    </location>
</feature>
<organism evidence="2 3">
    <name type="scientific">Arsenicitalea aurantiaca</name>
    <dbReference type="NCBI Taxonomy" id="1783274"/>
    <lineage>
        <taxon>Bacteria</taxon>
        <taxon>Pseudomonadati</taxon>
        <taxon>Pseudomonadota</taxon>
        <taxon>Alphaproteobacteria</taxon>
        <taxon>Hyphomicrobiales</taxon>
        <taxon>Devosiaceae</taxon>
        <taxon>Arsenicitalea</taxon>
    </lineage>
</organism>
<protein>
    <submittedName>
        <fullName evidence="2">Uncharacterized protein</fullName>
    </submittedName>
</protein>
<keyword evidence="1" id="KW-0732">Signal</keyword>
<evidence type="ECO:0000313" key="3">
    <source>
        <dbReference type="Proteomes" id="UP000281547"/>
    </source>
</evidence>
<evidence type="ECO:0000256" key="1">
    <source>
        <dbReference type="SAM" id="SignalP"/>
    </source>
</evidence>
<dbReference type="EMBL" id="RZNJ01000009">
    <property type="protein sequence ID" value="RUT28242.1"/>
    <property type="molecule type" value="Genomic_DNA"/>
</dbReference>
<keyword evidence="3" id="KW-1185">Reference proteome</keyword>
<comment type="caution">
    <text evidence="2">The sequence shown here is derived from an EMBL/GenBank/DDBJ whole genome shotgun (WGS) entry which is preliminary data.</text>
</comment>
<evidence type="ECO:0000313" key="2">
    <source>
        <dbReference type="EMBL" id="RUT28242.1"/>
    </source>
</evidence>
<name>A0A433X2N3_9HYPH</name>